<accession>A0ABT3M7E6</accession>
<keyword evidence="2" id="KW-1185">Reference proteome</keyword>
<reference evidence="1 2" key="1">
    <citation type="submission" date="2022-06" db="EMBL/GenBank/DDBJ databases">
        <title>Leptospira isolates from biofilms formed at urban environments.</title>
        <authorList>
            <person name="Ribeiro P.S."/>
            <person name="Sousa T."/>
            <person name="Carvalho N."/>
            <person name="Aburjaile F."/>
            <person name="Neves F."/>
            <person name="Oliveira D."/>
            <person name="Blanco L."/>
            <person name="Lima J."/>
            <person name="Costa F."/>
            <person name="Brenig B."/>
            <person name="Soares S."/>
            <person name="Ramos R."/>
            <person name="Goes-Neto A."/>
            <person name="Matiuzzi M."/>
            <person name="Azevedo V."/>
            <person name="Ristow P."/>
        </authorList>
    </citation>
    <scope>NUCLEOTIDE SEQUENCE [LARGE SCALE GENOMIC DNA]</scope>
    <source>
        <strain evidence="1 2">VSF14</strain>
    </source>
</reference>
<evidence type="ECO:0000313" key="1">
    <source>
        <dbReference type="EMBL" id="MCW7504306.1"/>
    </source>
</evidence>
<dbReference type="Proteomes" id="UP001208794">
    <property type="component" value="Unassembled WGS sequence"/>
</dbReference>
<gene>
    <name evidence="1" type="ORF">ND855_09235</name>
</gene>
<organism evidence="1 2">
    <name type="scientific">Leptospira paudalimensis</name>
    <dbReference type="NCBI Taxonomy" id="2950024"/>
    <lineage>
        <taxon>Bacteria</taxon>
        <taxon>Pseudomonadati</taxon>
        <taxon>Spirochaetota</taxon>
        <taxon>Spirochaetia</taxon>
        <taxon>Leptospirales</taxon>
        <taxon>Leptospiraceae</taxon>
        <taxon>Leptospira</taxon>
    </lineage>
</organism>
<proteinExistence type="predicted"/>
<evidence type="ECO:0000313" key="2">
    <source>
        <dbReference type="Proteomes" id="UP001208794"/>
    </source>
</evidence>
<sequence>MKRILVMILLTINTHSCTGLSRLLDTSDNNTEPYLAFGYYLYLLSAPGICPAVDLTIEKGVNYPLTLSTSSAVIFNISSTNNLPPPNQSRQYFLVVTKDASANIEFSTYRLCDVNRRGPSLTSPESSTPTELRYRLEMNDVRVLQNAFYLKLISGNASISIRQE</sequence>
<dbReference type="RefSeq" id="WP_265358098.1">
    <property type="nucleotide sequence ID" value="NZ_JAMQPR010000001.1"/>
</dbReference>
<evidence type="ECO:0008006" key="3">
    <source>
        <dbReference type="Google" id="ProtNLM"/>
    </source>
</evidence>
<protein>
    <recommendedName>
        <fullName evidence="3">Lipoprotein</fullName>
    </recommendedName>
</protein>
<name>A0ABT3M7E6_9LEPT</name>
<dbReference type="EMBL" id="JAMQPR010000001">
    <property type="protein sequence ID" value="MCW7504306.1"/>
    <property type="molecule type" value="Genomic_DNA"/>
</dbReference>
<comment type="caution">
    <text evidence="1">The sequence shown here is derived from an EMBL/GenBank/DDBJ whole genome shotgun (WGS) entry which is preliminary data.</text>
</comment>